<reference evidence="5" key="1">
    <citation type="journal article" date="2012" name="Science">
        <title>The Paleozoic origin of enzymatic lignin decomposition reconstructed from 31 fungal genomes.</title>
        <authorList>
            <person name="Floudas D."/>
            <person name="Binder M."/>
            <person name="Riley R."/>
            <person name="Barry K."/>
            <person name="Blanchette R.A."/>
            <person name="Henrissat B."/>
            <person name="Martinez A.T."/>
            <person name="Otillar R."/>
            <person name="Spatafora J.W."/>
            <person name="Yadav J.S."/>
            <person name="Aerts A."/>
            <person name="Benoit I."/>
            <person name="Boyd A."/>
            <person name="Carlson A."/>
            <person name="Copeland A."/>
            <person name="Coutinho P.M."/>
            <person name="de Vries R.P."/>
            <person name="Ferreira P."/>
            <person name="Findley K."/>
            <person name="Foster B."/>
            <person name="Gaskell J."/>
            <person name="Glotzer D."/>
            <person name="Gorecki P."/>
            <person name="Heitman J."/>
            <person name="Hesse C."/>
            <person name="Hori C."/>
            <person name="Igarashi K."/>
            <person name="Jurgens J.A."/>
            <person name="Kallen N."/>
            <person name="Kersten P."/>
            <person name="Kohler A."/>
            <person name="Kuees U."/>
            <person name="Kumar T.K.A."/>
            <person name="Kuo A."/>
            <person name="LaButti K."/>
            <person name="Larrondo L.F."/>
            <person name="Lindquist E."/>
            <person name="Ling A."/>
            <person name="Lombard V."/>
            <person name="Lucas S."/>
            <person name="Lundell T."/>
            <person name="Martin R."/>
            <person name="McLaughlin D.J."/>
            <person name="Morgenstern I."/>
            <person name="Morin E."/>
            <person name="Murat C."/>
            <person name="Nagy L.G."/>
            <person name="Nolan M."/>
            <person name="Ohm R.A."/>
            <person name="Patyshakuliyeva A."/>
            <person name="Rokas A."/>
            <person name="Ruiz-Duenas F.J."/>
            <person name="Sabat G."/>
            <person name="Salamov A."/>
            <person name="Samejima M."/>
            <person name="Schmutz J."/>
            <person name="Slot J.C."/>
            <person name="St John F."/>
            <person name="Stenlid J."/>
            <person name="Sun H."/>
            <person name="Sun S."/>
            <person name="Syed K."/>
            <person name="Tsang A."/>
            <person name="Wiebenga A."/>
            <person name="Young D."/>
            <person name="Pisabarro A."/>
            <person name="Eastwood D.C."/>
            <person name="Martin F."/>
            <person name="Cullen D."/>
            <person name="Grigoriev I.V."/>
            <person name="Hibbett D.S."/>
        </authorList>
    </citation>
    <scope>NUCLEOTIDE SEQUENCE [LARGE SCALE GENOMIC DNA]</scope>
    <source>
        <strain evidence="5">FP-91666</strain>
    </source>
</reference>
<dbReference type="RefSeq" id="XP_007311265.1">
    <property type="nucleotide sequence ID" value="XM_007311203.1"/>
</dbReference>
<keyword evidence="2" id="KW-1133">Transmembrane helix</keyword>
<keyword evidence="5" id="KW-1185">Reference proteome</keyword>
<feature type="region of interest" description="Disordered" evidence="1">
    <location>
        <begin position="146"/>
        <end position="178"/>
    </location>
</feature>
<proteinExistence type="predicted"/>
<evidence type="ECO:0000256" key="1">
    <source>
        <dbReference type="SAM" id="MobiDB-lite"/>
    </source>
</evidence>
<feature type="chain" id="PRO_5004455345" evidence="3">
    <location>
        <begin position="27"/>
        <end position="459"/>
    </location>
</feature>
<name>R7RWK5_STEHR</name>
<keyword evidence="2" id="KW-0472">Membrane</keyword>
<dbReference type="GeneID" id="18804194"/>
<feature type="signal peptide" evidence="3">
    <location>
        <begin position="1"/>
        <end position="26"/>
    </location>
</feature>
<keyword evidence="2" id="KW-0812">Transmembrane</keyword>
<dbReference type="InterPro" id="IPR038213">
    <property type="entry name" value="IFI6/IFI27-like_sf"/>
</dbReference>
<accession>R7RWK5</accession>
<evidence type="ECO:0000313" key="4">
    <source>
        <dbReference type="EMBL" id="EIM79694.1"/>
    </source>
</evidence>
<sequence>MRCFSQTCCSMLAAMLAIIWFGGLKCQAVKFSDDNREAWFEYMETRFRDEHVPVSRMVSYAIEKGLADIPELQGVMEKRVAALEQVVSDGDELHSGGVTWEWFKDETTRLSEISKIFRELMSSHTGDDEALSGTYIPYDDDMDYQSADPVDGHVDTSTTKSHSRSLNKHNPTDTATLPTLDDIRRSLSAGTESGSARITEMFRSMKDKVLDQVDGLPDAVRGAIAQWDQYRAEHPHVVVAGAILTVIGAVILLYGPNELALYFLRMLGFSELGPIAGSWAARIQSNFYGPSTRGIFSLIQSITMKAKSVSQPVANLLGLSELAASIQGALMIIFRAGSLTLGHAIGSFLRMLGFSDLGPDAGSWAASFQSTFYGPYTSGLFSAIQSSTMSAKSAWPDIGISKLAASTADFSRNTISSLVHQWKASDVHGTVPLPDMSVLVDGGVASKELLKTWMMNGRG</sequence>
<feature type="transmembrane region" description="Helical" evidence="2">
    <location>
        <begin position="237"/>
        <end position="255"/>
    </location>
</feature>
<dbReference type="OrthoDB" id="440424at2759"/>
<evidence type="ECO:0000256" key="3">
    <source>
        <dbReference type="SAM" id="SignalP"/>
    </source>
</evidence>
<dbReference type="eggNOG" id="ENOG502SQVA">
    <property type="taxonomic scope" value="Eukaryota"/>
</dbReference>
<gene>
    <name evidence="4" type="ORF">STEHIDRAFT_173029</name>
</gene>
<keyword evidence="3" id="KW-0732">Signal</keyword>
<dbReference type="KEGG" id="shs:STEHIDRAFT_173029"/>
<dbReference type="Gene3D" id="6.10.110.10">
    <property type="match status" value="1"/>
</dbReference>
<evidence type="ECO:0000256" key="2">
    <source>
        <dbReference type="SAM" id="Phobius"/>
    </source>
</evidence>
<organism evidence="4 5">
    <name type="scientific">Stereum hirsutum (strain FP-91666)</name>
    <name type="common">White-rot fungus</name>
    <dbReference type="NCBI Taxonomy" id="721885"/>
    <lineage>
        <taxon>Eukaryota</taxon>
        <taxon>Fungi</taxon>
        <taxon>Dikarya</taxon>
        <taxon>Basidiomycota</taxon>
        <taxon>Agaricomycotina</taxon>
        <taxon>Agaricomycetes</taxon>
        <taxon>Russulales</taxon>
        <taxon>Stereaceae</taxon>
        <taxon>Stereum</taxon>
    </lineage>
</organism>
<dbReference type="EMBL" id="JH687402">
    <property type="protein sequence ID" value="EIM79694.1"/>
    <property type="molecule type" value="Genomic_DNA"/>
</dbReference>
<dbReference type="Proteomes" id="UP000053927">
    <property type="component" value="Unassembled WGS sequence"/>
</dbReference>
<evidence type="ECO:0000313" key="5">
    <source>
        <dbReference type="Proteomes" id="UP000053927"/>
    </source>
</evidence>
<dbReference type="AlphaFoldDB" id="R7RWK5"/>
<protein>
    <submittedName>
        <fullName evidence="4">Uncharacterized protein</fullName>
    </submittedName>
</protein>